<gene>
    <name evidence="2" type="ORF">HNR73_006617</name>
</gene>
<evidence type="ECO:0000313" key="3">
    <source>
        <dbReference type="Proteomes" id="UP000548476"/>
    </source>
</evidence>
<accession>A0A841FN42</accession>
<dbReference type="Proteomes" id="UP000548476">
    <property type="component" value="Unassembled WGS sequence"/>
</dbReference>
<feature type="transmembrane region" description="Helical" evidence="1">
    <location>
        <begin position="6"/>
        <end position="29"/>
    </location>
</feature>
<comment type="caution">
    <text evidence="2">The sequence shown here is derived from an EMBL/GenBank/DDBJ whole genome shotgun (WGS) entry which is preliminary data.</text>
</comment>
<proteinExistence type="predicted"/>
<keyword evidence="1" id="KW-0812">Transmembrane</keyword>
<keyword evidence="3" id="KW-1185">Reference proteome</keyword>
<dbReference type="EMBL" id="JACHGT010000018">
    <property type="protein sequence ID" value="MBB6038731.1"/>
    <property type="molecule type" value="Genomic_DNA"/>
</dbReference>
<organism evidence="2 3">
    <name type="scientific">Phytomonospora endophytica</name>
    <dbReference type="NCBI Taxonomy" id="714109"/>
    <lineage>
        <taxon>Bacteria</taxon>
        <taxon>Bacillati</taxon>
        <taxon>Actinomycetota</taxon>
        <taxon>Actinomycetes</taxon>
        <taxon>Micromonosporales</taxon>
        <taxon>Micromonosporaceae</taxon>
        <taxon>Phytomonospora</taxon>
    </lineage>
</organism>
<name>A0A841FN42_9ACTN</name>
<dbReference type="AlphaFoldDB" id="A0A841FN42"/>
<reference evidence="2 3" key="1">
    <citation type="submission" date="2020-08" db="EMBL/GenBank/DDBJ databases">
        <title>Genomic Encyclopedia of Type Strains, Phase IV (KMG-IV): sequencing the most valuable type-strain genomes for metagenomic binning, comparative biology and taxonomic classification.</title>
        <authorList>
            <person name="Goeker M."/>
        </authorList>
    </citation>
    <scope>NUCLEOTIDE SEQUENCE [LARGE SCALE GENOMIC DNA]</scope>
    <source>
        <strain evidence="2 3">YIM 65646</strain>
    </source>
</reference>
<protein>
    <submittedName>
        <fullName evidence="2">Uncharacterized protein</fullName>
    </submittedName>
</protein>
<dbReference type="RefSeq" id="WP_260337579.1">
    <property type="nucleotide sequence ID" value="NZ_BONT01000060.1"/>
</dbReference>
<evidence type="ECO:0000256" key="1">
    <source>
        <dbReference type="SAM" id="Phobius"/>
    </source>
</evidence>
<keyword evidence="1" id="KW-0472">Membrane</keyword>
<sequence length="40" mass="4117">MSEPAAFLLPIARFPGFVWIAATAVVLGAREGRGEVASAS</sequence>
<keyword evidence="1" id="KW-1133">Transmembrane helix</keyword>
<evidence type="ECO:0000313" key="2">
    <source>
        <dbReference type="EMBL" id="MBB6038731.1"/>
    </source>
</evidence>